<dbReference type="SUPFAM" id="SSF50630">
    <property type="entry name" value="Acid proteases"/>
    <property type="match status" value="1"/>
</dbReference>
<dbReference type="EMBL" id="FOSR01000003">
    <property type="protein sequence ID" value="SFK50185.1"/>
    <property type="molecule type" value="Genomic_DNA"/>
</dbReference>
<evidence type="ECO:0000259" key="1">
    <source>
        <dbReference type="Pfam" id="PF05618"/>
    </source>
</evidence>
<proteinExistence type="predicted"/>
<evidence type="ECO:0000313" key="2">
    <source>
        <dbReference type="EMBL" id="QEE26476.1"/>
    </source>
</evidence>
<protein>
    <submittedName>
        <fullName evidence="2">ATP-dependent zinc protease</fullName>
    </submittedName>
</protein>
<dbReference type="InterPro" id="IPR021109">
    <property type="entry name" value="Peptidase_aspartic_dom_sf"/>
</dbReference>
<keyword evidence="2" id="KW-0378">Hydrolase</keyword>
<dbReference type="Proteomes" id="UP000198725">
    <property type="component" value="Unassembled WGS sequence"/>
</dbReference>
<accession>A0A1I4A1G4</accession>
<dbReference type="GO" id="GO:0008233">
    <property type="term" value="F:peptidase activity"/>
    <property type="evidence" value="ECO:0007669"/>
    <property type="project" value="UniProtKB-KW"/>
</dbReference>
<organism evidence="3 4">
    <name type="scientific">Rhodanobacter glycinis</name>
    <dbReference type="NCBI Taxonomy" id="582702"/>
    <lineage>
        <taxon>Bacteria</taxon>
        <taxon>Pseudomonadati</taxon>
        <taxon>Pseudomonadota</taxon>
        <taxon>Gammaproteobacteria</taxon>
        <taxon>Lysobacterales</taxon>
        <taxon>Rhodanobacteraceae</taxon>
        <taxon>Rhodanobacter</taxon>
    </lineage>
</organism>
<keyword evidence="4" id="KW-1185">Reference proteome</keyword>
<reference evidence="2 5" key="3">
    <citation type="submission" date="2019-08" db="EMBL/GenBank/DDBJ databases">
        <title>Complete genome sequence of Rhodanobacter glycinis strain T01E-68 isolated from tomato root.</title>
        <authorList>
            <person name="Weon H.-Y."/>
            <person name="Lee S.A."/>
        </authorList>
    </citation>
    <scope>NUCLEOTIDE SEQUENCE [LARGE SCALE GENOMIC DNA]</scope>
    <source>
        <strain evidence="2 5">T01E-68</strain>
    </source>
</reference>
<reference evidence="4" key="1">
    <citation type="submission" date="2016-10" db="EMBL/GenBank/DDBJ databases">
        <authorList>
            <person name="Varghese N."/>
            <person name="Submissions S."/>
        </authorList>
    </citation>
    <scope>NUCLEOTIDE SEQUENCE [LARGE SCALE GENOMIC DNA]</scope>
    <source>
        <strain evidence="4">MO64</strain>
    </source>
</reference>
<feature type="domain" description="Retropepsin-like aspartic endopeptidase" evidence="1">
    <location>
        <begin position="8"/>
        <end position="140"/>
    </location>
</feature>
<dbReference type="Pfam" id="PF05618">
    <property type="entry name" value="Zn_protease"/>
    <property type="match status" value="1"/>
</dbReference>
<dbReference type="Gene3D" id="2.40.70.10">
    <property type="entry name" value="Acid Proteases"/>
    <property type="match status" value="1"/>
</dbReference>
<evidence type="ECO:0000313" key="4">
    <source>
        <dbReference type="Proteomes" id="UP000198725"/>
    </source>
</evidence>
<dbReference type="KEGG" id="rgl:CS053_14715"/>
<dbReference type="GO" id="GO:0006508">
    <property type="term" value="P:proteolysis"/>
    <property type="evidence" value="ECO:0007669"/>
    <property type="project" value="UniProtKB-KW"/>
</dbReference>
<gene>
    <name evidence="2" type="ORF">CS053_14715</name>
    <name evidence="3" type="ORF">SAMN05192579_103222</name>
</gene>
<dbReference type="InterPro" id="IPR008503">
    <property type="entry name" value="Asp_endopeptidase"/>
</dbReference>
<name>A0A1I4A1G4_9GAMM</name>
<keyword evidence="2" id="KW-0645">Protease</keyword>
<sequence length="155" mass="17072">MTAGVMTLGWRERVGLPQLGIERLRAKLDTGARSSALHVDSLETFMRDGSVWLRFDVSQGRHAQYGVTCEAPALGRRVVTNSSGHRAERWFIRSQILLAGHCFDAEISLTDRRGMRFPLLLGRTALNERFRVDPALSYVAATLAHAAVAGLSSHA</sequence>
<dbReference type="Proteomes" id="UP000321807">
    <property type="component" value="Chromosome"/>
</dbReference>
<evidence type="ECO:0000313" key="3">
    <source>
        <dbReference type="EMBL" id="SFK50185.1"/>
    </source>
</evidence>
<dbReference type="PANTHER" id="PTHR38037:SF1">
    <property type="entry name" value="ATP-DEPENDENT ZINC PROTEASE DOMAIN-CONTAINING PROTEIN-RELATED"/>
    <property type="match status" value="1"/>
</dbReference>
<evidence type="ECO:0000313" key="5">
    <source>
        <dbReference type="Proteomes" id="UP000321807"/>
    </source>
</evidence>
<dbReference type="AlphaFoldDB" id="A0A1I4A1G4"/>
<dbReference type="EMBL" id="CP042807">
    <property type="protein sequence ID" value="QEE26476.1"/>
    <property type="molecule type" value="Genomic_DNA"/>
</dbReference>
<dbReference type="PANTHER" id="PTHR38037">
    <property type="entry name" value="ZN_PROTEASE DOMAIN-CONTAINING PROTEIN"/>
    <property type="match status" value="1"/>
</dbReference>
<reference evidence="3" key="2">
    <citation type="submission" date="2016-10" db="EMBL/GenBank/DDBJ databases">
        <authorList>
            <person name="de Groot N.N."/>
        </authorList>
    </citation>
    <scope>NUCLEOTIDE SEQUENCE [LARGE SCALE GENOMIC DNA]</scope>
    <source>
        <strain evidence="3">MO64</strain>
    </source>
</reference>